<evidence type="ECO:0000313" key="2">
    <source>
        <dbReference type="EMBL" id="KAK4202746.1"/>
    </source>
</evidence>
<keyword evidence="1" id="KW-0812">Transmembrane</keyword>
<dbReference type="Proteomes" id="UP001303160">
    <property type="component" value="Unassembled WGS sequence"/>
</dbReference>
<comment type="caution">
    <text evidence="2">The sequence shown here is derived from an EMBL/GenBank/DDBJ whole genome shotgun (WGS) entry which is preliminary data.</text>
</comment>
<evidence type="ECO:0000313" key="3">
    <source>
        <dbReference type="Proteomes" id="UP001303160"/>
    </source>
</evidence>
<gene>
    <name evidence="2" type="ORF">QBC40DRAFT_276069</name>
</gene>
<dbReference type="AlphaFoldDB" id="A0AAN7AVI9"/>
<name>A0AAN7AVI9_9PEZI</name>
<keyword evidence="3" id="KW-1185">Reference proteome</keyword>
<keyword evidence="1" id="KW-1133">Transmembrane helix</keyword>
<accession>A0AAN7AVI9</accession>
<evidence type="ECO:0000256" key="1">
    <source>
        <dbReference type="SAM" id="Phobius"/>
    </source>
</evidence>
<sequence>MNEWNHPITSQLGFSRDTSLSFLFFLCLCLCLCLALPSSVARPLRPQYLKKTIDVSVFHRAWSPYPVPAHRNSIPGTHTQHTKAQTSLAPLTRVVPPVTRSNPFLSCPKLWSLACQTIPF</sequence>
<dbReference type="EMBL" id="MU863895">
    <property type="protein sequence ID" value="KAK4202746.1"/>
    <property type="molecule type" value="Genomic_DNA"/>
</dbReference>
<proteinExistence type="predicted"/>
<reference evidence="2" key="2">
    <citation type="submission" date="2023-05" db="EMBL/GenBank/DDBJ databases">
        <authorList>
            <consortium name="Lawrence Berkeley National Laboratory"/>
            <person name="Steindorff A."/>
            <person name="Hensen N."/>
            <person name="Bonometti L."/>
            <person name="Westerberg I."/>
            <person name="Brannstrom I.O."/>
            <person name="Guillou S."/>
            <person name="Cros-Aarteil S."/>
            <person name="Calhoun S."/>
            <person name="Haridas S."/>
            <person name="Kuo A."/>
            <person name="Mondo S."/>
            <person name="Pangilinan J."/>
            <person name="Riley R."/>
            <person name="Labutti K."/>
            <person name="Andreopoulos B."/>
            <person name="Lipzen A."/>
            <person name="Chen C."/>
            <person name="Yanf M."/>
            <person name="Daum C."/>
            <person name="Ng V."/>
            <person name="Clum A."/>
            <person name="Ohm R."/>
            <person name="Martin F."/>
            <person name="Silar P."/>
            <person name="Natvig D."/>
            <person name="Lalanne C."/>
            <person name="Gautier V."/>
            <person name="Ament-Velasquez S.L."/>
            <person name="Kruys A."/>
            <person name="Hutchinson M.I."/>
            <person name="Powell A.J."/>
            <person name="Barry K."/>
            <person name="Miller A.N."/>
            <person name="Grigoriev I.V."/>
            <person name="Debuchy R."/>
            <person name="Gladieux P."/>
            <person name="Thoren M.H."/>
            <person name="Johannesson H."/>
        </authorList>
    </citation>
    <scope>NUCLEOTIDE SEQUENCE</scope>
    <source>
        <strain evidence="2">CBS 315.58</strain>
    </source>
</reference>
<feature type="transmembrane region" description="Helical" evidence="1">
    <location>
        <begin position="20"/>
        <end position="41"/>
    </location>
</feature>
<organism evidence="2 3">
    <name type="scientific">Triangularia verruculosa</name>
    <dbReference type="NCBI Taxonomy" id="2587418"/>
    <lineage>
        <taxon>Eukaryota</taxon>
        <taxon>Fungi</taxon>
        <taxon>Dikarya</taxon>
        <taxon>Ascomycota</taxon>
        <taxon>Pezizomycotina</taxon>
        <taxon>Sordariomycetes</taxon>
        <taxon>Sordariomycetidae</taxon>
        <taxon>Sordariales</taxon>
        <taxon>Podosporaceae</taxon>
        <taxon>Triangularia</taxon>
    </lineage>
</organism>
<keyword evidence="1" id="KW-0472">Membrane</keyword>
<reference evidence="2" key="1">
    <citation type="journal article" date="2023" name="Mol. Phylogenet. Evol.">
        <title>Genome-scale phylogeny and comparative genomics of the fungal order Sordariales.</title>
        <authorList>
            <person name="Hensen N."/>
            <person name="Bonometti L."/>
            <person name="Westerberg I."/>
            <person name="Brannstrom I.O."/>
            <person name="Guillou S."/>
            <person name="Cros-Aarteil S."/>
            <person name="Calhoun S."/>
            <person name="Haridas S."/>
            <person name="Kuo A."/>
            <person name="Mondo S."/>
            <person name="Pangilinan J."/>
            <person name="Riley R."/>
            <person name="LaButti K."/>
            <person name="Andreopoulos B."/>
            <person name="Lipzen A."/>
            <person name="Chen C."/>
            <person name="Yan M."/>
            <person name="Daum C."/>
            <person name="Ng V."/>
            <person name="Clum A."/>
            <person name="Steindorff A."/>
            <person name="Ohm R.A."/>
            <person name="Martin F."/>
            <person name="Silar P."/>
            <person name="Natvig D.O."/>
            <person name="Lalanne C."/>
            <person name="Gautier V."/>
            <person name="Ament-Velasquez S.L."/>
            <person name="Kruys A."/>
            <person name="Hutchinson M.I."/>
            <person name="Powell A.J."/>
            <person name="Barry K."/>
            <person name="Miller A.N."/>
            <person name="Grigoriev I.V."/>
            <person name="Debuchy R."/>
            <person name="Gladieux P."/>
            <person name="Hiltunen Thoren M."/>
            <person name="Johannesson H."/>
        </authorList>
    </citation>
    <scope>NUCLEOTIDE SEQUENCE</scope>
    <source>
        <strain evidence="2">CBS 315.58</strain>
    </source>
</reference>
<protein>
    <submittedName>
        <fullName evidence="2">Uncharacterized protein</fullName>
    </submittedName>
</protein>